<dbReference type="EMBL" id="BAAANK010000015">
    <property type="protein sequence ID" value="GAA1847178.1"/>
    <property type="molecule type" value="Genomic_DNA"/>
</dbReference>
<keyword evidence="2" id="KW-1185">Reference proteome</keyword>
<dbReference type="Proteomes" id="UP001501746">
    <property type="component" value="Unassembled WGS sequence"/>
</dbReference>
<dbReference type="RefSeq" id="WP_157429083.1">
    <property type="nucleotide sequence ID" value="NZ_BAAANK010000015.1"/>
</dbReference>
<sequence length="250" mass="25060">MSEGAPRLLARVGGPARDLAFAVTDAACWVAVLRRPGAAGDTVGTFRTACSSVEADAAVEAAHRAQAAQHDGAGGDVGWSIDLEGRKALVSHGTAVDAGLDAAVDPLIARALQTAVAAVRLEPLVVDVPGMGTMLSFTFASLGIETTSLYLDAERLAVTSVSGALLELPTPTLGLVDTDGTLRDGIRAIAELPPGRRAACSLPFSGLDGGDRATAAASGTIALTGPWAADGVQAFAVQAPVQVVPMGALG</sequence>
<name>A0ABN2N4Q0_9MICO</name>
<gene>
    <name evidence="1" type="ORF">GCM10009750_37030</name>
</gene>
<reference evidence="1 2" key="1">
    <citation type="journal article" date="2019" name="Int. J. Syst. Evol. Microbiol.">
        <title>The Global Catalogue of Microorganisms (GCM) 10K type strain sequencing project: providing services to taxonomists for standard genome sequencing and annotation.</title>
        <authorList>
            <consortium name="The Broad Institute Genomics Platform"/>
            <consortium name="The Broad Institute Genome Sequencing Center for Infectious Disease"/>
            <person name="Wu L."/>
            <person name="Ma J."/>
        </authorList>
    </citation>
    <scope>NUCLEOTIDE SEQUENCE [LARGE SCALE GENOMIC DNA]</scope>
    <source>
        <strain evidence="1 2">JCM 14323</strain>
    </source>
</reference>
<evidence type="ECO:0000313" key="1">
    <source>
        <dbReference type="EMBL" id="GAA1847178.1"/>
    </source>
</evidence>
<evidence type="ECO:0000313" key="2">
    <source>
        <dbReference type="Proteomes" id="UP001501746"/>
    </source>
</evidence>
<organism evidence="1 2">
    <name type="scientific">Agromyces salentinus</name>
    <dbReference type="NCBI Taxonomy" id="269421"/>
    <lineage>
        <taxon>Bacteria</taxon>
        <taxon>Bacillati</taxon>
        <taxon>Actinomycetota</taxon>
        <taxon>Actinomycetes</taxon>
        <taxon>Micrococcales</taxon>
        <taxon>Microbacteriaceae</taxon>
        <taxon>Agromyces</taxon>
    </lineage>
</organism>
<protein>
    <submittedName>
        <fullName evidence="1">Uncharacterized protein</fullName>
    </submittedName>
</protein>
<comment type="caution">
    <text evidence="1">The sequence shown here is derived from an EMBL/GenBank/DDBJ whole genome shotgun (WGS) entry which is preliminary data.</text>
</comment>
<proteinExistence type="predicted"/>
<accession>A0ABN2N4Q0</accession>